<feature type="domain" description="Histidine kinase" evidence="5">
    <location>
        <begin position="176"/>
        <end position="368"/>
    </location>
</feature>
<dbReference type="Gene3D" id="3.30.565.10">
    <property type="entry name" value="Histidine kinase-like ATPase, C-terminal domain"/>
    <property type="match status" value="1"/>
</dbReference>
<reference evidence="9 10" key="3">
    <citation type="submission" date="2020-08" db="EMBL/GenBank/DDBJ databases">
        <title>Genomic Encyclopedia of Type Strains, Phase IV (KMG-IV): sequencing the most valuable type-strain genomes for metagenomic binning, comparative biology and taxonomic classification.</title>
        <authorList>
            <person name="Goeker M."/>
        </authorList>
    </citation>
    <scope>NUCLEOTIDE SEQUENCE [LARGE SCALE GENOMIC DNA]</scope>
    <source>
        <strain evidence="9 10">DSM 24105</strain>
    </source>
</reference>
<reference evidence="11" key="2">
    <citation type="journal article" date="2019" name="Int. J. Syst. Evol. Microbiol.">
        <title>The Global Catalogue of Microorganisms (GCM) 10K type strain sequencing project: providing services to taxonomists for standard genome sequencing and annotation.</title>
        <authorList>
            <consortium name="The Broad Institute Genomics Platform"/>
            <consortium name="The Broad Institute Genome Sequencing Center for Infectious Disease"/>
            <person name="Wu L."/>
            <person name="Ma J."/>
        </authorList>
    </citation>
    <scope>NUCLEOTIDE SEQUENCE [LARGE SCALE GENOMIC DNA]</scope>
    <source>
        <strain evidence="11">NBRC 107710</strain>
    </source>
</reference>
<keyword evidence="8" id="KW-0808">Transferase</keyword>
<dbReference type="SMART" id="SM00091">
    <property type="entry name" value="PAS"/>
    <property type="match status" value="1"/>
</dbReference>
<accession>A0A7W6AHN3</accession>
<dbReference type="SUPFAM" id="SSF55785">
    <property type="entry name" value="PYP-like sensor domain (PAS domain)"/>
    <property type="match status" value="1"/>
</dbReference>
<dbReference type="AlphaFoldDB" id="A0A7W6AHN3"/>
<dbReference type="Pfam" id="PF07568">
    <property type="entry name" value="HisKA_2"/>
    <property type="match status" value="1"/>
</dbReference>
<feature type="compositionally biased region" description="Basic and acidic residues" evidence="4">
    <location>
        <begin position="1"/>
        <end position="14"/>
    </location>
</feature>
<dbReference type="InterPro" id="IPR000700">
    <property type="entry name" value="PAS-assoc_C"/>
</dbReference>
<dbReference type="InterPro" id="IPR035965">
    <property type="entry name" value="PAS-like_dom_sf"/>
</dbReference>
<evidence type="ECO:0000256" key="4">
    <source>
        <dbReference type="SAM" id="MobiDB-lite"/>
    </source>
</evidence>
<sequence>MERDDAWRQTDRLQTETGKGDPFAAAVRGTRMPMIITDPRQPDNPIVYMNDAFLGLTGYGRDEIMGRNCRFLQGPGTDKAAVRQIREATEANRDISIDVLNYRKDGTPFWNALYVSPVSNEAGEVLYFFASQVDVTDRVDAHLKTLNEKEHFEREVAKRTRELSEALAAKTMLLHEVDHRVKNNLQMVASLLALQTRTITDPTARATMEGMLKRVEALGTVHRRLYQSHNIERFDVTEFVRDLASDLVRGLGRGDIRLHLDVEAVVVPVAKAPPIALILNEIVTNVLQHAFPAGRPGRLSIAVVPGETSIAIEVRDDGVGMPDLASVSGQLSFGKRLIETLARQLNASITWHPADPGTAVHISLPRETAVSLETR</sequence>
<dbReference type="GO" id="GO:0016301">
    <property type="term" value="F:kinase activity"/>
    <property type="evidence" value="ECO:0007669"/>
    <property type="project" value="UniProtKB-KW"/>
</dbReference>
<proteinExistence type="predicted"/>
<keyword evidence="11" id="KW-1185">Reference proteome</keyword>
<dbReference type="EMBL" id="BSPG01000007">
    <property type="protein sequence ID" value="GLS43834.1"/>
    <property type="molecule type" value="Genomic_DNA"/>
</dbReference>
<gene>
    <name evidence="8" type="ORF">GCM10007884_18190</name>
    <name evidence="9" type="ORF">GGR33_002410</name>
</gene>
<dbReference type="PANTHER" id="PTHR47429">
    <property type="entry name" value="PROTEIN TWIN LOV 1"/>
    <property type="match status" value="1"/>
</dbReference>
<dbReference type="SMART" id="SM00086">
    <property type="entry name" value="PAC"/>
    <property type="match status" value="1"/>
</dbReference>
<dbReference type="EMBL" id="JACIDN010000004">
    <property type="protein sequence ID" value="MBB3902908.1"/>
    <property type="molecule type" value="Genomic_DNA"/>
</dbReference>
<dbReference type="Proteomes" id="UP001156881">
    <property type="component" value="Unassembled WGS sequence"/>
</dbReference>
<dbReference type="PROSITE" id="PS50113">
    <property type="entry name" value="PAC"/>
    <property type="match status" value="1"/>
</dbReference>
<dbReference type="InterPro" id="IPR011495">
    <property type="entry name" value="Sig_transdc_His_kin_sub2_dim/P"/>
</dbReference>
<dbReference type="InterPro" id="IPR001610">
    <property type="entry name" value="PAC"/>
</dbReference>
<dbReference type="RefSeq" id="WP_183505359.1">
    <property type="nucleotide sequence ID" value="NZ_BSPG01000007.1"/>
</dbReference>
<dbReference type="Proteomes" id="UP000517759">
    <property type="component" value="Unassembled WGS sequence"/>
</dbReference>
<feature type="region of interest" description="Disordered" evidence="4">
    <location>
        <begin position="1"/>
        <end position="20"/>
    </location>
</feature>
<dbReference type="InterPro" id="IPR005467">
    <property type="entry name" value="His_kinase_dom"/>
</dbReference>
<keyword evidence="2" id="KW-0288">FMN</keyword>
<comment type="caution">
    <text evidence="9">The sequence shown here is derived from an EMBL/GenBank/DDBJ whole genome shotgun (WGS) entry which is preliminary data.</text>
</comment>
<protein>
    <submittedName>
        <fullName evidence="9">PAS domain S-box-containing protein</fullName>
    </submittedName>
    <submittedName>
        <fullName evidence="8">Signal transduction histidine kinase</fullName>
    </submittedName>
</protein>
<keyword evidence="8" id="KW-0418">Kinase</keyword>
<feature type="domain" description="PAS" evidence="6">
    <location>
        <begin position="19"/>
        <end position="92"/>
    </location>
</feature>
<reference evidence="8" key="4">
    <citation type="submission" date="2023-01" db="EMBL/GenBank/DDBJ databases">
        <title>Draft genome sequence of Methylobacterium brachythecii strain NBRC 107710.</title>
        <authorList>
            <person name="Sun Q."/>
            <person name="Mori K."/>
        </authorList>
    </citation>
    <scope>NUCLEOTIDE SEQUENCE</scope>
    <source>
        <strain evidence="8">NBRC 107710</strain>
    </source>
</reference>
<dbReference type="CDD" id="cd00130">
    <property type="entry name" value="PAS"/>
    <property type="match status" value="1"/>
</dbReference>
<dbReference type="InterPro" id="IPR036890">
    <property type="entry name" value="HATPase_C_sf"/>
</dbReference>
<evidence type="ECO:0000256" key="1">
    <source>
        <dbReference type="ARBA" id="ARBA00022630"/>
    </source>
</evidence>
<dbReference type="InterPro" id="IPR003594">
    <property type="entry name" value="HATPase_dom"/>
</dbReference>
<dbReference type="InterPro" id="IPR000014">
    <property type="entry name" value="PAS"/>
</dbReference>
<dbReference type="Gene3D" id="3.30.450.20">
    <property type="entry name" value="PAS domain"/>
    <property type="match status" value="1"/>
</dbReference>
<dbReference type="PROSITE" id="PS50112">
    <property type="entry name" value="PAS"/>
    <property type="match status" value="1"/>
</dbReference>
<dbReference type="PANTHER" id="PTHR47429:SF2">
    <property type="entry name" value="PROTEIN TWIN LOV 1"/>
    <property type="match status" value="1"/>
</dbReference>
<evidence type="ECO:0000256" key="2">
    <source>
        <dbReference type="ARBA" id="ARBA00022643"/>
    </source>
</evidence>
<evidence type="ECO:0000313" key="10">
    <source>
        <dbReference type="Proteomes" id="UP000517759"/>
    </source>
</evidence>
<evidence type="ECO:0000259" key="5">
    <source>
        <dbReference type="PROSITE" id="PS50109"/>
    </source>
</evidence>
<feature type="domain" description="PAC" evidence="7">
    <location>
        <begin position="93"/>
        <end position="147"/>
    </location>
</feature>
<evidence type="ECO:0000259" key="7">
    <source>
        <dbReference type="PROSITE" id="PS50113"/>
    </source>
</evidence>
<keyword evidence="3" id="KW-0157">Chromophore</keyword>
<dbReference type="Pfam" id="PF13426">
    <property type="entry name" value="PAS_9"/>
    <property type="match status" value="1"/>
</dbReference>
<evidence type="ECO:0000256" key="3">
    <source>
        <dbReference type="ARBA" id="ARBA00022991"/>
    </source>
</evidence>
<dbReference type="SUPFAM" id="SSF55874">
    <property type="entry name" value="ATPase domain of HSP90 chaperone/DNA topoisomerase II/histidine kinase"/>
    <property type="match status" value="1"/>
</dbReference>
<evidence type="ECO:0000313" key="8">
    <source>
        <dbReference type="EMBL" id="GLS43834.1"/>
    </source>
</evidence>
<keyword evidence="1" id="KW-0285">Flavoprotein</keyword>
<evidence type="ECO:0000259" key="6">
    <source>
        <dbReference type="PROSITE" id="PS50112"/>
    </source>
</evidence>
<organism evidence="9 10">
    <name type="scientific">Methylobacterium brachythecii</name>
    <dbReference type="NCBI Taxonomy" id="1176177"/>
    <lineage>
        <taxon>Bacteria</taxon>
        <taxon>Pseudomonadati</taxon>
        <taxon>Pseudomonadota</taxon>
        <taxon>Alphaproteobacteria</taxon>
        <taxon>Hyphomicrobiales</taxon>
        <taxon>Methylobacteriaceae</taxon>
        <taxon>Methylobacterium</taxon>
    </lineage>
</organism>
<name>A0A7W6AHN3_9HYPH</name>
<dbReference type="NCBIfam" id="TIGR00229">
    <property type="entry name" value="sensory_box"/>
    <property type="match status" value="1"/>
</dbReference>
<dbReference type="SMART" id="SM00387">
    <property type="entry name" value="HATPase_c"/>
    <property type="match status" value="1"/>
</dbReference>
<dbReference type="PROSITE" id="PS50109">
    <property type="entry name" value="HIS_KIN"/>
    <property type="match status" value="1"/>
</dbReference>
<evidence type="ECO:0000313" key="11">
    <source>
        <dbReference type="Proteomes" id="UP001156881"/>
    </source>
</evidence>
<reference evidence="8" key="1">
    <citation type="journal article" date="2014" name="Int. J. Syst. Evol. Microbiol.">
        <title>Complete genome of a new Firmicutes species belonging to the dominant human colonic microbiota ('Ruminococcus bicirculans') reveals two chromosomes and a selective capacity to utilize plant glucans.</title>
        <authorList>
            <consortium name="NISC Comparative Sequencing Program"/>
            <person name="Wegmann U."/>
            <person name="Louis P."/>
            <person name="Goesmann A."/>
            <person name="Henrissat B."/>
            <person name="Duncan S.H."/>
            <person name="Flint H.J."/>
        </authorList>
    </citation>
    <scope>NUCLEOTIDE SEQUENCE</scope>
    <source>
        <strain evidence="8">NBRC 107710</strain>
    </source>
</reference>
<evidence type="ECO:0000313" key="9">
    <source>
        <dbReference type="EMBL" id="MBB3902908.1"/>
    </source>
</evidence>
<dbReference type="Pfam" id="PF02518">
    <property type="entry name" value="HATPase_c"/>
    <property type="match status" value="1"/>
</dbReference>